<dbReference type="Proteomes" id="UP001374535">
    <property type="component" value="Chromosome 7"/>
</dbReference>
<evidence type="ECO:0000256" key="1">
    <source>
        <dbReference type="SAM" id="MobiDB-lite"/>
    </source>
</evidence>
<feature type="compositionally biased region" description="Basic and acidic residues" evidence="1">
    <location>
        <begin position="1"/>
        <end position="75"/>
    </location>
</feature>
<feature type="compositionally biased region" description="Basic and acidic residues" evidence="1">
    <location>
        <begin position="338"/>
        <end position="357"/>
    </location>
</feature>
<dbReference type="GO" id="GO:0005829">
    <property type="term" value="C:cytosol"/>
    <property type="evidence" value="ECO:0007669"/>
    <property type="project" value="TreeGrafter"/>
</dbReference>
<proteinExistence type="predicted"/>
<feature type="compositionally biased region" description="Basic and acidic residues" evidence="1">
    <location>
        <begin position="123"/>
        <end position="167"/>
    </location>
</feature>
<feature type="compositionally biased region" description="Basic and acidic residues" evidence="1">
    <location>
        <begin position="272"/>
        <end position="289"/>
    </location>
</feature>
<organism evidence="2 3">
    <name type="scientific">Vigna mungo</name>
    <name type="common">Black gram</name>
    <name type="synonym">Phaseolus mungo</name>
    <dbReference type="NCBI Taxonomy" id="3915"/>
    <lineage>
        <taxon>Eukaryota</taxon>
        <taxon>Viridiplantae</taxon>
        <taxon>Streptophyta</taxon>
        <taxon>Embryophyta</taxon>
        <taxon>Tracheophyta</taxon>
        <taxon>Spermatophyta</taxon>
        <taxon>Magnoliopsida</taxon>
        <taxon>eudicotyledons</taxon>
        <taxon>Gunneridae</taxon>
        <taxon>Pentapetalae</taxon>
        <taxon>rosids</taxon>
        <taxon>fabids</taxon>
        <taxon>Fabales</taxon>
        <taxon>Fabaceae</taxon>
        <taxon>Papilionoideae</taxon>
        <taxon>50 kb inversion clade</taxon>
        <taxon>NPAAA clade</taxon>
        <taxon>indigoferoid/millettioid clade</taxon>
        <taxon>Phaseoleae</taxon>
        <taxon>Vigna</taxon>
    </lineage>
</organism>
<dbReference type="AlphaFoldDB" id="A0AAQ3N4X3"/>
<dbReference type="PANTHER" id="PTHR47877">
    <property type="entry name" value="LATE EMBRYOGENESIS ABUNDANT DOMAIN-CONTAINING PROTEIN / LEA DOMAIN-CONTAINING PROTEIN"/>
    <property type="match status" value="1"/>
</dbReference>
<dbReference type="GO" id="GO:0009631">
    <property type="term" value="P:cold acclimation"/>
    <property type="evidence" value="ECO:0007669"/>
    <property type="project" value="TreeGrafter"/>
</dbReference>
<dbReference type="PANTHER" id="PTHR47877:SF3">
    <property type="entry name" value="LATE EMBRYOGENESIS ABUNDANT DOMAIN-CONTAINING PROTEIN _ LEA DOMAIN-CONTAINING PROTEIN"/>
    <property type="match status" value="1"/>
</dbReference>
<feature type="region of interest" description="Disordered" evidence="1">
    <location>
        <begin position="334"/>
        <end position="357"/>
    </location>
</feature>
<evidence type="ECO:0000313" key="3">
    <source>
        <dbReference type="Proteomes" id="UP001374535"/>
    </source>
</evidence>
<accession>A0AAQ3N4X3</accession>
<name>A0AAQ3N4X3_VIGMU</name>
<keyword evidence="3" id="KW-1185">Reference proteome</keyword>
<gene>
    <name evidence="2" type="ORF">V8G54_023291</name>
</gene>
<dbReference type="EMBL" id="CP144694">
    <property type="protein sequence ID" value="WVZ02485.1"/>
    <property type="molecule type" value="Genomic_DNA"/>
</dbReference>
<protein>
    <recommendedName>
        <fullName evidence="4">Seed biotin-containing protein SBP65</fullName>
    </recommendedName>
</protein>
<feature type="compositionally biased region" description="Basic and acidic residues" evidence="1">
    <location>
        <begin position="82"/>
        <end position="98"/>
    </location>
</feature>
<feature type="compositionally biased region" description="Basic and acidic residues" evidence="1">
    <location>
        <begin position="105"/>
        <end position="115"/>
    </location>
</feature>
<reference evidence="2 3" key="1">
    <citation type="journal article" date="2023" name="Life. Sci Alliance">
        <title>Evolutionary insights into 3D genome organization and epigenetic landscape of Vigna mungo.</title>
        <authorList>
            <person name="Junaid A."/>
            <person name="Singh B."/>
            <person name="Bhatia S."/>
        </authorList>
    </citation>
    <scope>NUCLEOTIDE SEQUENCE [LARGE SCALE GENOMIC DNA]</scope>
    <source>
        <strain evidence="2">Urdbean</strain>
    </source>
</reference>
<feature type="region of interest" description="Disordered" evidence="1">
    <location>
        <begin position="272"/>
        <end position="293"/>
    </location>
</feature>
<evidence type="ECO:0000313" key="2">
    <source>
        <dbReference type="EMBL" id="WVZ02485.1"/>
    </source>
</evidence>
<evidence type="ECO:0008006" key="4">
    <source>
        <dbReference type="Google" id="ProtNLM"/>
    </source>
</evidence>
<sequence>MPRRDPSKKVKERDDRVEADGKESFGEKERELVSDRARSGNIVKDKEVEEGREKDKLEGRTRLVEGKVWNEEEKRRKNPLRGKVDGEEHGKGRGREQNEQPSLEDISKYRAEAQEKAMNAVEAAKEKYEKKREKQAEIEASKERNKQANEEGTQEKDFTREKGRQEGNLEGDTVDKTGGGINGENVGEEAVEIGKIASSKMAADLRERAIVTGWSAAQYSTEMTVEVAKAATTIVEEAVEYLGQKAYELAAKSVDTATGLAAATGENAKEYTARKKKEAERALEAKRETQNQANETVAEIGENMVKPEHQSEGGGVLNSIGETIAEIAETTRIMVSGEGEKEKPQSPQYEHADMKLD</sequence>
<feature type="region of interest" description="Disordered" evidence="1">
    <location>
        <begin position="1"/>
        <end position="187"/>
    </location>
</feature>